<dbReference type="Proteomes" id="UP000192596">
    <property type="component" value="Unassembled WGS sequence"/>
</dbReference>
<proteinExistence type="predicted"/>
<organism evidence="3 4">
    <name type="scientific">Cryoendolithus antarcticus</name>
    <dbReference type="NCBI Taxonomy" id="1507870"/>
    <lineage>
        <taxon>Eukaryota</taxon>
        <taxon>Fungi</taxon>
        <taxon>Dikarya</taxon>
        <taxon>Ascomycota</taxon>
        <taxon>Pezizomycotina</taxon>
        <taxon>Dothideomycetes</taxon>
        <taxon>Dothideomycetidae</taxon>
        <taxon>Cladosporiales</taxon>
        <taxon>Cladosporiaceae</taxon>
        <taxon>Cryoendolithus</taxon>
    </lineage>
</organism>
<dbReference type="PROSITE" id="PS51194">
    <property type="entry name" value="HELICASE_CTER"/>
    <property type="match status" value="1"/>
</dbReference>
<evidence type="ECO:0000313" key="3">
    <source>
        <dbReference type="EMBL" id="OQN95311.1"/>
    </source>
</evidence>
<keyword evidence="1" id="KW-0378">Hydrolase</keyword>
<gene>
    <name evidence="3" type="ORF">B0A48_18468</name>
</gene>
<dbReference type="PANTHER" id="PTHR47396:SF1">
    <property type="entry name" value="ATP-DEPENDENT HELICASE IRC3-RELATED"/>
    <property type="match status" value="1"/>
</dbReference>
<dbReference type="GO" id="GO:0061749">
    <property type="term" value="F:forked DNA-dependent helicase activity"/>
    <property type="evidence" value="ECO:0007669"/>
    <property type="project" value="TreeGrafter"/>
</dbReference>
<dbReference type="STRING" id="1507870.A0A1V8S8Z7"/>
<dbReference type="GO" id="GO:0016787">
    <property type="term" value="F:hydrolase activity"/>
    <property type="evidence" value="ECO:0007669"/>
    <property type="project" value="InterPro"/>
</dbReference>
<keyword evidence="4" id="KW-1185">Reference proteome</keyword>
<keyword evidence="1" id="KW-0347">Helicase</keyword>
<dbReference type="InterPro" id="IPR001650">
    <property type="entry name" value="Helicase_C-like"/>
</dbReference>
<dbReference type="Gene3D" id="3.40.50.300">
    <property type="entry name" value="P-loop containing nucleotide triphosphate hydrolases"/>
    <property type="match status" value="2"/>
</dbReference>
<dbReference type="PANTHER" id="PTHR47396">
    <property type="entry name" value="TYPE I RESTRICTION ENZYME ECOKI R PROTEIN"/>
    <property type="match status" value="1"/>
</dbReference>
<reference evidence="4" key="1">
    <citation type="submission" date="2017-03" db="EMBL/GenBank/DDBJ databases">
        <title>Genomes of endolithic fungi from Antarctica.</title>
        <authorList>
            <person name="Coleine C."/>
            <person name="Masonjones S."/>
            <person name="Stajich J.E."/>
        </authorList>
    </citation>
    <scope>NUCLEOTIDE SEQUENCE [LARGE SCALE GENOMIC DNA]</scope>
    <source>
        <strain evidence="4">CCFEE 5527</strain>
    </source>
</reference>
<dbReference type="GO" id="GO:0000403">
    <property type="term" value="F:Y-form DNA binding"/>
    <property type="evidence" value="ECO:0007669"/>
    <property type="project" value="TreeGrafter"/>
</dbReference>
<dbReference type="Pfam" id="PF00271">
    <property type="entry name" value="Helicase_C"/>
    <property type="match status" value="1"/>
</dbReference>
<dbReference type="Pfam" id="PF04851">
    <property type="entry name" value="ResIII"/>
    <property type="match status" value="1"/>
</dbReference>
<dbReference type="OrthoDB" id="16911at2759"/>
<evidence type="ECO:0000313" key="4">
    <source>
        <dbReference type="Proteomes" id="UP000192596"/>
    </source>
</evidence>
<dbReference type="GO" id="GO:0005524">
    <property type="term" value="F:ATP binding"/>
    <property type="evidence" value="ECO:0007669"/>
    <property type="project" value="InterPro"/>
</dbReference>
<dbReference type="InterPro" id="IPR006935">
    <property type="entry name" value="Helicase/UvrB_N"/>
</dbReference>
<keyword evidence="1" id="KW-0547">Nucleotide-binding</keyword>
<evidence type="ECO:0000256" key="1">
    <source>
        <dbReference type="ARBA" id="ARBA00022806"/>
    </source>
</evidence>
<name>A0A1V8S8Z7_9PEZI</name>
<feature type="domain" description="Helicase C-terminal" evidence="2">
    <location>
        <begin position="149"/>
        <end position="299"/>
    </location>
</feature>
<dbReference type="CDD" id="cd18799">
    <property type="entry name" value="SF2_C_EcoAI-like"/>
    <property type="match status" value="1"/>
</dbReference>
<dbReference type="GO" id="GO:0070125">
    <property type="term" value="P:mitochondrial translational elongation"/>
    <property type="evidence" value="ECO:0007669"/>
    <property type="project" value="TreeGrafter"/>
</dbReference>
<sequence length="523" mass="57559">MAHEHASGTADITVASMKSITTGERLLKFDPAKFKLLLVDEAHHIAAATYLQVLKHFGLEEKHSKSHVVLVGVTATFSRADGLSLGAAIDHIVYHLDLKDMISSKYLSDAVFTAIRSNADLSKVTSYNNDFQNTSLGRAVNTPAVNALTVRCWLEHARDRKATLVFCVNIEHAKSLTEAFRAEGVDARCITSATNVKERSGQLAALRRGEYQVLLNVGVFVEGTDIPMIDCVLLARPTKSSNLLLQMIGRGLRTHPGKKDCLILDMVASHRTGIASTPNLFGLDAQELDRVDAATLALMGEAAIAEREEDTLVADQEEATPPQTLEGDITVETWDSLLDLINPTVDEAAIAQYSPNVWVQISSIYYVLSSTWVKDFVVVRAEGHEWAAKMTPSLQFTSAKMPYGRPRHIATAATLEDAVKAADEYAVEKYQAGIRKDEPWRSRPASDKQLGYLQKLLGTTEDLTRRGLTGGQLRNMIVKLLRGSKGVYKRIQAEKAKARRTKEKKSKAEEIKRKAIVKVGPVE</sequence>
<dbReference type="GO" id="GO:0032042">
    <property type="term" value="P:mitochondrial DNA metabolic process"/>
    <property type="evidence" value="ECO:0007669"/>
    <property type="project" value="TreeGrafter"/>
</dbReference>
<dbReference type="InterPro" id="IPR050742">
    <property type="entry name" value="Helicase_Restrict-Modif_Enz"/>
</dbReference>
<dbReference type="SMART" id="SM00490">
    <property type="entry name" value="HELICc"/>
    <property type="match status" value="1"/>
</dbReference>
<dbReference type="InterPro" id="IPR027417">
    <property type="entry name" value="P-loop_NTPase"/>
</dbReference>
<comment type="caution">
    <text evidence="3">The sequence shown here is derived from an EMBL/GenBank/DDBJ whole genome shotgun (WGS) entry which is preliminary data.</text>
</comment>
<evidence type="ECO:0000259" key="2">
    <source>
        <dbReference type="PROSITE" id="PS51194"/>
    </source>
</evidence>
<dbReference type="InParanoid" id="A0A1V8S8Z7"/>
<dbReference type="GO" id="GO:0036121">
    <property type="term" value="F:double-stranded DNA helicase activity"/>
    <property type="evidence" value="ECO:0007669"/>
    <property type="project" value="TreeGrafter"/>
</dbReference>
<keyword evidence="1" id="KW-0067">ATP-binding</keyword>
<protein>
    <recommendedName>
        <fullName evidence="2">Helicase C-terminal domain-containing protein</fullName>
    </recommendedName>
</protein>
<dbReference type="GO" id="GO:0005759">
    <property type="term" value="C:mitochondrial matrix"/>
    <property type="evidence" value="ECO:0007669"/>
    <property type="project" value="TreeGrafter"/>
</dbReference>
<dbReference type="SUPFAM" id="SSF52540">
    <property type="entry name" value="P-loop containing nucleoside triphosphate hydrolases"/>
    <property type="match status" value="1"/>
</dbReference>
<dbReference type="EMBL" id="NAJO01000112">
    <property type="protein sequence ID" value="OQN95311.1"/>
    <property type="molecule type" value="Genomic_DNA"/>
</dbReference>
<dbReference type="AlphaFoldDB" id="A0A1V8S8Z7"/>
<accession>A0A1V8S8Z7</accession>